<accession>A0A811UNS3</accession>
<reference evidence="1" key="1">
    <citation type="submission" date="2020-11" db="EMBL/GenBank/DDBJ databases">
        <authorList>
            <person name="Whitehead M."/>
        </authorList>
    </citation>
    <scope>NUCLEOTIDE SEQUENCE</scope>
    <source>
        <strain evidence="1">EGII</strain>
    </source>
</reference>
<comment type="caution">
    <text evidence="1">The sequence shown here is derived from an EMBL/GenBank/DDBJ whole genome shotgun (WGS) entry which is preliminary data.</text>
</comment>
<dbReference type="Proteomes" id="UP000606786">
    <property type="component" value="Unassembled WGS sequence"/>
</dbReference>
<gene>
    <name evidence="1" type="ORF">CCAP1982_LOCUS8988</name>
</gene>
<proteinExistence type="predicted"/>
<name>A0A811UNS3_CERCA</name>
<dbReference type="AlphaFoldDB" id="A0A811UNS3"/>
<keyword evidence="2" id="KW-1185">Reference proteome</keyword>
<evidence type="ECO:0000313" key="2">
    <source>
        <dbReference type="Proteomes" id="UP000606786"/>
    </source>
</evidence>
<evidence type="ECO:0000313" key="1">
    <source>
        <dbReference type="EMBL" id="CAD7000510.1"/>
    </source>
</evidence>
<protein>
    <submittedName>
        <fullName evidence="1">(Mediterranean fruit fly) hypothetical protein</fullName>
    </submittedName>
</protein>
<dbReference type="EMBL" id="CAJHJT010000012">
    <property type="protein sequence ID" value="CAD7000510.1"/>
    <property type="molecule type" value="Genomic_DNA"/>
</dbReference>
<sequence>MEEMEAQTHAKARVEHATCRAVTALAENHPFFAQYASPTHASSAKHHLAAGVRTIAIFHGGRLHALSPVETLAIAPGSFSTAYAPLRVVQMQWSRRDNEAMWQKRVARILARHGESEYE</sequence>
<organism evidence="1 2">
    <name type="scientific">Ceratitis capitata</name>
    <name type="common">Mediterranean fruit fly</name>
    <name type="synonym">Tephritis capitata</name>
    <dbReference type="NCBI Taxonomy" id="7213"/>
    <lineage>
        <taxon>Eukaryota</taxon>
        <taxon>Metazoa</taxon>
        <taxon>Ecdysozoa</taxon>
        <taxon>Arthropoda</taxon>
        <taxon>Hexapoda</taxon>
        <taxon>Insecta</taxon>
        <taxon>Pterygota</taxon>
        <taxon>Neoptera</taxon>
        <taxon>Endopterygota</taxon>
        <taxon>Diptera</taxon>
        <taxon>Brachycera</taxon>
        <taxon>Muscomorpha</taxon>
        <taxon>Tephritoidea</taxon>
        <taxon>Tephritidae</taxon>
        <taxon>Ceratitis</taxon>
        <taxon>Ceratitis</taxon>
    </lineage>
</organism>